<keyword evidence="6" id="KW-1185">Reference proteome</keyword>
<evidence type="ECO:0000313" key="6">
    <source>
        <dbReference type="Proteomes" id="UP000440578"/>
    </source>
</evidence>
<dbReference type="FunFam" id="3.30.70.330:FF:000088">
    <property type="entry name" value="msx2-interacting protein-like isoform X1"/>
    <property type="match status" value="1"/>
</dbReference>
<dbReference type="AlphaFoldDB" id="A0A6A4WL86"/>
<evidence type="ECO:0000256" key="1">
    <source>
        <dbReference type="ARBA" id="ARBA00022884"/>
    </source>
</evidence>
<feature type="domain" description="RRM" evidence="4">
    <location>
        <begin position="335"/>
        <end position="428"/>
    </location>
</feature>
<dbReference type="Gene3D" id="3.30.70.330">
    <property type="match status" value="3"/>
</dbReference>
<evidence type="ECO:0000259" key="4">
    <source>
        <dbReference type="PROSITE" id="PS50102"/>
    </source>
</evidence>
<feature type="region of interest" description="Disordered" evidence="3">
    <location>
        <begin position="153"/>
        <end position="181"/>
    </location>
</feature>
<dbReference type="InterPro" id="IPR000504">
    <property type="entry name" value="RRM_dom"/>
</dbReference>
<dbReference type="Pfam" id="PF00076">
    <property type="entry name" value="RRM_1"/>
    <property type="match status" value="4"/>
</dbReference>
<feature type="compositionally biased region" description="Low complexity" evidence="3">
    <location>
        <begin position="203"/>
        <end position="217"/>
    </location>
</feature>
<proteinExistence type="predicted"/>
<protein>
    <submittedName>
        <fullName evidence="5">Protein split ends</fullName>
    </submittedName>
</protein>
<feature type="compositionally biased region" description="Basic and acidic residues" evidence="3">
    <location>
        <begin position="678"/>
        <end position="689"/>
    </location>
</feature>
<feature type="domain" description="RRM" evidence="4">
    <location>
        <begin position="439"/>
        <end position="511"/>
    </location>
</feature>
<dbReference type="SUPFAM" id="SSF54928">
    <property type="entry name" value="RNA-binding domain, RBD"/>
    <property type="match status" value="2"/>
</dbReference>
<dbReference type="InterPro" id="IPR012677">
    <property type="entry name" value="Nucleotide-bd_a/b_plait_sf"/>
</dbReference>
<comment type="caution">
    <text evidence="5">The sequence shown here is derived from an EMBL/GenBank/DDBJ whole genome shotgun (WGS) entry which is preliminary data.</text>
</comment>
<dbReference type="Proteomes" id="UP000440578">
    <property type="component" value="Unassembled WGS sequence"/>
</dbReference>
<feature type="compositionally biased region" description="Basic and acidic residues" evidence="3">
    <location>
        <begin position="586"/>
        <end position="597"/>
    </location>
</feature>
<sequence length="719" mass="78345">MVRAQGSRYRGPAGWYGGELARFGGDLYAAERSPGVGKALARRGSPAALQHARVINNIAKPAQSKRCAHTPVGQRLRLRVALSLALVESLPVVAIDAQLVEHQPVDAVSVGVSLQVALPKHEMAFLRSVEPATAAAAAAARLCRAGGRHVPARPGAECQQPPMGPAAAAPKGAGGLPRWKRWRRRRNKRGGLSSAVAAVAASNNQSGSVSSGIGSSSPQPNGTEDRKPIAIYVKNLPARSSDTSLKDGLFHEYKKHGKVTTVKIIGQGAERYAIVCFKKPEDAEKALNVSHDKSFFGSKIEVALYDGFEVDDSDHRLFSRQCETKLDEYHPKATRTLFIGNLDKDVKQTELRKAFEKFGEIIGLVWAEQTRKGHQTDSGKEVDIKKQQSAAPFAFLQFTDIESVVKAMRAMDGAELGGCVVRTGLGQAKLGFGRSMPTNCVWIDGVADAITDKYLARQFSKFGSVVACDINRARGHALVTFESASPAQVAVIEMRGRALGGKKLQIDFASRECQDAFFEHLSKQPLRCERDPGGYRFVSRYDRGRSYRGGRYVRRGGRFDYDEFARDPAAGYDDSYAQELREYYSQRHGDPEYRRVQLESGPPYSPARRRSADRSPSASRSERRAQLQSVVTVGRPARTEDSLPPGSGDETGERPAKRARTSEPREPTDPRPAAGGKRAADSDGGKPIEVHVTARRGSDARRSDSRRVSVDSVKADEPA</sequence>
<accession>A0A6A4WL86</accession>
<dbReference type="PROSITE" id="PS50102">
    <property type="entry name" value="RRM"/>
    <property type="match status" value="3"/>
</dbReference>
<dbReference type="PANTHER" id="PTHR23189">
    <property type="entry name" value="RNA RECOGNITION MOTIF-CONTAINING"/>
    <property type="match status" value="1"/>
</dbReference>
<evidence type="ECO:0000256" key="2">
    <source>
        <dbReference type="PROSITE-ProRule" id="PRU00176"/>
    </source>
</evidence>
<gene>
    <name evidence="5" type="primary">spen_0</name>
    <name evidence="5" type="ORF">FJT64_020591</name>
</gene>
<feature type="region of interest" description="Disordered" evidence="3">
    <location>
        <begin position="203"/>
        <end position="225"/>
    </location>
</feature>
<dbReference type="CDD" id="cd12349">
    <property type="entry name" value="RRM2_SHARP"/>
    <property type="match status" value="1"/>
</dbReference>
<dbReference type="InterPro" id="IPR034173">
    <property type="entry name" value="SHARP_RRM2"/>
</dbReference>
<dbReference type="OrthoDB" id="6407164at2759"/>
<dbReference type="EMBL" id="VIIS01000509">
    <property type="protein sequence ID" value="KAF0308176.1"/>
    <property type="molecule type" value="Genomic_DNA"/>
</dbReference>
<reference evidence="5 6" key="1">
    <citation type="submission" date="2019-07" db="EMBL/GenBank/DDBJ databases">
        <title>Draft genome assembly of a fouling barnacle, Amphibalanus amphitrite (Darwin, 1854): The first reference genome for Thecostraca.</title>
        <authorList>
            <person name="Kim W."/>
        </authorList>
    </citation>
    <scope>NUCLEOTIDE SEQUENCE [LARGE SCALE GENOMIC DNA]</scope>
    <source>
        <strain evidence="5">SNU_AA5</strain>
        <tissue evidence="5">Soma without cirri and trophi</tissue>
    </source>
</reference>
<organism evidence="5 6">
    <name type="scientific">Amphibalanus amphitrite</name>
    <name type="common">Striped barnacle</name>
    <name type="synonym">Balanus amphitrite</name>
    <dbReference type="NCBI Taxonomy" id="1232801"/>
    <lineage>
        <taxon>Eukaryota</taxon>
        <taxon>Metazoa</taxon>
        <taxon>Ecdysozoa</taxon>
        <taxon>Arthropoda</taxon>
        <taxon>Crustacea</taxon>
        <taxon>Multicrustacea</taxon>
        <taxon>Cirripedia</taxon>
        <taxon>Thoracica</taxon>
        <taxon>Thoracicalcarea</taxon>
        <taxon>Balanomorpha</taxon>
        <taxon>Balanoidea</taxon>
        <taxon>Balanidae</taxon>
        <taxon>Amphibalaninae</taxon>
        <taxon>Amphibalanus</taxon>
    </lineage>
</organism>
<evidence type="ECO:0000256" key="3">
    <source>
        <dbReference type="SAM" id="MobiDB-lite"/>
    </source>
</evidence>
<dbReference type="InterPro" id="IPR035979">
    <property type="entry name" value="RBD_domain_sf"/>
</dbReference>
<name>A0A6A4WL86_AMPAM</name>
<feature type="region of interest" description="Disordered" evidence="3">
    <location>
        <begin position="586"/>
        <end position="719"/>
    </location>
</feature>
<feature type="compositionally biased region" description="Basic and acidic residues" evidence="3">
    <location>
        <begin position="651"/>
        <end position="669"/>
    </location>
</feature>
<dbReference type="GO" id="GO:0003723">
    <property type="term" value="F:RNA binding"/>
    <property type="evidence" value="ECO:0007669"/>
    <property type="project" value="UniProtKB-UniRule"/>
</dbReference>
<feature type="domain" description="RRM" evidence="4">
    <location>
        <begin position="229"/>
        <end position="307"/>
    </location>
</feature>
<feature type="compositionally biased region" description="Basic and acidic residues" evidence="3">
    <location>
        <begin position="696"/>
        <end position="719"/>
    </location>
</feature>
<keyword evidence="1 2" id="KW-0694">RNA-binding</keyword>
<dbReference type="SMART" id="SM00360">
    <property type="entry name" value="RRM"/>
    <property type="match status" value="3"/>
</dbReference>
<evidence type="ECO:0000313" key="5">
    <source>
        <dbReference type="EMBL" id="KAF0308176.1"/>
    </source>
</evidence>